<dbReference type="Gene3D" id="1.20.1250.20">
    <property type="entry name" value="MFS general substrate transporter like domains"/>
    <property type="match status" value="2"/>
</dbReference>
<evidence type="ECO:0000313" key="12">
    <source>
        <dbReference type="EMBL" id="QNG54301.1"/>
    </source>
</evidence>
<comment type="subcellular location">
    <subcellularLocation>
        <location evidence="1">Cell membrane</location>
        <topology evidence="1">Multi-pass membrane protein</topology>
    </subcellularLocation>
</comment>
<dbReference type="KEGG" id="ppel:H6H00_10635"/>
<evidence type="ECO:0000259" key="11">
    <source>
        <dbReference type="PROSITE" id="PS50850"/>
    </source>
</evidence>
<dbReference type="PROSITE" id="PS50850">
    <property type="entry name" value="MFS"/>
    <property type="match status" value="1"/>
</dbReference>
<sequence length="587" mass="60569">MTTTAPARAVPATPPEPVRSRREVLTALSGLLLGLFIAILSSTIVSNALPTIVADLHGDQTGYTWVVTATLLTTTASTPIWGKLADLFSKKLLVQAAILVFVGTSIGAGLAGSMGELIAWRAGQGLGAGGLQALAQVVIAALIPPRERGRYSGYLGAVLAAATVSGPLIGGLLVSTPALGWRWTFFIGVPIGLLALAVLQKTLHVPTIKREVHLDYLGAALISGGVSALLIWISLAGSQFAWGSPVSLSLAGLGLAALVAAVFVELRAKEPVVPMTLFRERTVVLSVVASLVVGVVMFGSTVYLGQYFQIARSYDPTTAGLLTLPLVGGLVVASTGSGQLISRFGRWKAFLVTGAVLITTGLALLTTIDHTTPVPRIGVFLAVLGLGIGMSMQNLVLAVQNTVDVRDVGAASSLVAFLRSLGGTVGVTILGVVLDARVTALSGTSSGLGGLATDSPAQAEAVRAAYGDGLALVFGIAAVASLVTLVAVLLIREVPLRTTVGAAPEPEPAPVADAAAPAGRHADRTEEARDRLLAVLVPQPHAALQAIDEIEAARRDLRATRDRLDASLKRLREIGLSERQVARVTEH</sequence>
<dbReference type="Proteomes" id="UP000515728">
    <property type="component" value="Chromosome"/>
</dbReference>
<feature type="compositionally biased region" description="Low complexity" evidence="9">
    <location>
        <begin position="503"/>
        <end position="519"/>
    </location>
</feature>
<evidence type="ECO:0000313" key="13">
    <source>
        <dbReference type="Proteomes" id="UP000515728"/>
    </source>
</evidence>
<dbReference type="FunFam" id="1.20.1720.10:FF:000004">
    <property type="entry name" value="EmrB/QacA family drug resistance transporter"/>
    <property type="match status" value="1"/>
</dbReference>
<evidence type="ECO:0000256" key="3">
    <source>
        <dbReference type="ARBA" id="ARBA00022448"/>
    </source>
</evidence>
<gene>
    <name evidence="12" type="ORF">H6H00_10635</name>
</gene>
<proteinExistence type="inferred from homology"/>
<comment type="similarity">
    <text evidence="2">Belongs to the major facilitator superfamily. TCR/Tet family.</text>
</comment>
<feature type="transmembrane region" description="Helical" evidence="10">
    <location>
        <begin position="154"/>
        <end position="174"/>
    </location>
</feature>
<keyword evidence="5 10" id="KW-0812">Transmembrane</keyword>
<feature type="transmembrane region" description="Helical" evidence="10">
    <location>
        <begin position="62"/>
        <end position="81"/>
    </location>
</feature>
<feature type="region of interest" description="Disordered" evidence="9">
    <location>
        <begin position="503"/>
        <end position="523"/>
    </location>
</feature>
<protein>
    <submittedName>
        <fullName evidence="12">MFS transporter</fullName>
    </submittedName>
</protein>
<feature type="transmembrane region" description="Helical" evidence="10">
    <location>
        <begin position="347"/>
        <end position="365"/>
    </location>
</feature>
<dbReference type="InterPro" id="IPR020846">
    <property type="entry name" value="MFS_dom"/>
</dbReference>
<feature type="transmembrane region" description="Helical" evidence="10">
    <location>
        <begin position="470"/>
        <end position="491"/>
    </location>
</feature>
<dbReference type="AlphaFoldDB" id="A0A7G7MNE0"/>
<dbReference type="PANTHER" id="PTHR23501">
    <property type="entry name" value="MAJOR FACILITATOR SUPERFAMILY"/>
    <property type="match status" value="1"/>
</dbReference>
<feature type="transmembrane region" description="Helical" evidence="10">
    <location>
        <begin position="241"/>
        <end position="263"/>
    </location>
</feature>
<feature type="coiled-coil region" evidence="8">
    <location>
        <begin position="543"/>
        <end position="574"/>
    </location>
</feature>
<evidence type="ECO:0000256" key="7">
    <source>
        <dbReference type="ARBA" id="ARBA00023136"/>
    </source>
</evidence>
<evidence type="ECO:0000256" key="5">
    <source>
        <dbReference type="ARBA" id="ARBA00022692"/>
    </source>
</evidence>
<feature type="transmembrane region" description="Helical" evidence="10">
    <location>
        <begin position="180"/>
        <end position="200"/>
    </location>
</feature>
<keyword evidence="3" id="KW-0813">Transport</keyword>
<evidence type="ECO:0000256" key="2">
    <source>
        <dbReference type="ARBA" id="ARBA00007520"/>
    </source>
</evidence>
<feature type="transmembrane region" description="Helical" evidence="10">
    <location>
        <begin position="212"/>
        <end position="235"/>
    </location>
</feature>
<feature type="transmembrane region" description="Helical" evidence="10">
    <location>
        <begin position="93"/>
        <end position="112"/>
    </location>
</feature>
<keyword evidence="8" id="KW-0175">Coiled coil</keyword>
<evidence type="ECO:0000256" key="8">
    <source>
        <dbReference type="SAM" id="Coils"/>
    </source>
</evidence>
<dbReference type="InterPro" id="IPR036259">
    <property type="entry name" value="MFS_trans_sf"/>
</dbReference>
<name>A0A7G7MNE0_9PSEU</name>
<evidence type="ECO:0000256" key="6">
    <source>
        <dbReference type="ARBA" id="ARBA00022989"/>
    </source>
</evidence>
<keyword evidence="6 10" id="KW-1133">Transmembrane helix</keyword>
<dbReference type="GO" id="GO:0022857">
    <property type="term" value="F:transmembrane transporter activity"/>
    <property type="evidence" value="ECO:0007669"/>
    <property type="project" value="InterPro"/>
</dbReference>
<feature type="domain" description="Major facilitator superfamily (MFS) profile" evidence="11">
    <location>
        <begin position="27"/>
        <end position="495"/>
    </location>
</feature>
<accession>A0A7G7MNE0</accession>
<dbReference type="GO" id="GO:0005886">
    <property type="term" value="C:plasma membrane"/>
    <property type="evidence" value="ECO:0007669"/>
    <property type="project" value="UniProtKB-SubCell"/>
</dbReference>
<organism evidence="12 13">
    <name type="scientific">Pseudonocardia petroleophila</name>
    <dbReference type="NCBI Taxonomy" id="37331"/>
    <lineage>
        <taxon>Bacteria</taxon>
        <taxon>Bacillati</taxon>
        <taxon>Actinomycetota</taxon>
        <taxon>Actinomycetes</taxon>
        <taxon>Pseudonocardiales</taxon>
        <taxon>Pseudonocardiaceae</taxon>
        <taxon>Pseudonocardia</taxon>
    </lineage>
</organism>
<dbReference type="Pfam" id="PF07690">
    <property type="entry name" value="MFS_1"/>
    <property type="match status" value="1"/>
</dbReference>
<dbReference type="SUPFAM" id="SSF103473">
    <property type="entry name" value="MFS general substrate transporter"/>
    <property type="match status" value="1"/>
</dbReference>
<evidence type="ECO:0000256" key="1">
    <source>
        <dbReference type="ARBA" id="ARBA00004651"/>
    </source>
</evidence>
<keyword evidence="4" id="KW-1003">Cell membrane</keyword>
<reference evidence="12 13" key="1">
    <citation type="submission" date="2020-08" db="EMBL/GenBank/DDBJ databases">
        <authorList>
            <person name="Mo P."/>
        </authorList>
    </citation>
    <scope>NUCLEOTIDE SEQUENCE [LARGE SCALE GENOMIC DNA]</scope>
    <source>
        <strain evidence="12 13">CGMCC 4.1532</strain>
    </source>
</reference>
<feature type="transmembrane region" description="Helical" evidence="10">
    <location>
        <begin position="377"/>
        <end position="399"/>
    </location>
</feature>
<keyword evidence="7 10" id="KW-0472">Membrane</keyword>
<feature type="transmembrane region" description="Helical" evidence="10">
    <location>
        <begin position="411"/>
        <end position="434"/>
    </location>
</feature>
<evidence type="ECO:0000256" key="10">
    <source>
        <dbReference type="SAM" id="Phobius"/>
    </source>
</evidence>
<feature type="transmembrane region" description="Helical" evidence="10">
    <location>
        <begin position="24"/>
        <end position="50"/>
    </location>
</feature>
<dbReference type="PANTHER" id="PTHR23501:SF197">
    <property type="entry name" value="COMD"/>
    <property type="match status" value="1"/>
</dbReference>
<dbReference type="EMBL" id="CP060131">
    <property type="protein sequence ID" value="QNG54301.1"/>
    <property type="molecule type" value="Genomic_DNA"/>
</dbReference>
<feature type="transmembrane region" description="Helical" evidence="10">
    <location>
        <begin position="118"/>
        <end position="142"/>
    </location>
</feature>
<keyword evidence="13" id="KW-1185">Reference proteome</keyword>
<evidence type="ECO:0000256" key="4">
    <source>
        <dbReference type="ARBA" id="ARBA00022475"/>
    </source>
</evidence>
<dbReference type="PRINTS" id="PR01036">
    <property type="entry name" value="TCRTETB"/>
</dbReference>
<feature type="transmembrane region" description="Helical" evidence="10">
    <location>
        <begin position="317"/>
        <end position="335"/>
    </location>
</feature>
<dbReference type="InterPro" id="IPR011701">
    <property type="entry name" value="MFS"/>
</dbReference>
<feature type="transmembrane region" description="Helical" evidence="10">
    <location>
        <begin position="283"/>
        <end position="305"/>
    </location>
</feature>
<evidence type="ECO:0000256" key="9">
    <source>
        <dbReference type="SAM" id="MobiDB-lite"/>
    </source>
</evidence>
<dbReference type="RefSeq" id="WP_185721121.1">
    <property type="nucleotide sequence ID" value="NZ_BAAAWI010000001.1"/>
</dbReference>